<dbReference type="KEGG" id="cvn:111125246"/>
<comment type="subcellular location">
    <subcellularLocation>
        <location evidence="1">Membrane</location>
    </subcellularLocation>
</comment>
<dbReference type="InterPro" id="IPR023352">
    <property type="entry name" value="MAPEG-like_dom_sf"/>
</dbReference>
<dbReference type="RefSeq" id="XP_022324539.1">
    <property type="nucleotide sequence ID" value="XM_022468831.1"/>
</dbReference>
<accession>A0A8B8DAF8</accession>
<dbReference type="PANTHER" id="PTHR31004">
    <property type="entry name" value="TRANSMEMBRANE PROTEIN 79"/>
    <property type="match status" value="1"/>
</dbReference>
<protein>
    <submittedName>
        <fullName evidence="7 8">Transmembrane protein 79-like</fullName>
    </submittedName>
</protein>
<sequence length="185" mass="20685">MSDKQKDKRSWQEKKASVRKQIATSVAISSTVFVVSYLYLPIDTSHLKDLCDRLALTISCLFVSSFSIFVGIFGVTNVRGNTDAIDPVEGGSENLVFVPNQILRNTTEQFLLHFIAMMTLTLFLEGASMKVIPILCGIFLVARIVYQVGYMASAMSRGYGFVSTFLPTVAVYLFCSFRIFQNIIY</sequence>
<evidence type="ECO:0000256" key="5">
    <source>
        <dbReference type="SAM" id="Phobius"/>
    </source>
</evidence>
<keyword evidence="6" id="KW-1185">Reference proteome</keyword>
<evidence type="ECO:0000313" key="6">
    <source>
        <dbReference type="Proteomes" id="UP000694844"/>
    </source>
</evidence>
<evidence type="ECO:0000256" key="4">
    <source>
        <dbReference type="ARBA" id="ARBA00023136"/>
    </source>
</evidence>
<dbReference type="PANTHER" id="PTHR31004:SF1">
    <property type="entry name" value="TRANSMEMBRANE PROTEIN 79"/>
    <property type="match status" value="1"/>
</dbReference>
<organism evidence="6 7">
    <name type="scientific">Crassostrea virginica</name>
    <name type="common">Eastern oyster</name>
    <dbReference type="NCBI Taxonomy" id="6565"/>
    <lineage>
        <taxon>Eukaryota</taxon>
        <taxon>Metazoa</taxon>
        <taxon>Spiralia</taxon>
        <taxon>Lophotrochozoa</taxon>
        <taxon>Mollusca</taxon>
        <taxon>Bivalvia</taxon>
        <taxon>Autobranchia</taxon>
        <taxon>Pteriomorphia</taxon>
        <taxon>Ostreida</taxon>
        <taxon>Ostreoidea</taxon>
        <taxon>Ostreidae</taxon>
        <taxon>Crassostrea</taxon>
    </lineage>
</organism>
<dbReference type="RefSeq" id="XP_022324541.1">
    <property type="nucleotide sequence ID" value="XM_022468833.1"/>
</dbReference>
<feature type="transmembrane region" description="Helical" evidence="5">
    <location>
        <begin position="158"/>
        <end position="180"/>
    </location>
</feature>
<dbReference type="AlphaFoldDB" id="A0A8B8DAF8"/>
<dbReference type="GeneID" id="111125246"/>
<dbReference type="Proteomes" id="UP000694844">
    <property type="component" value="Chromosome 3"/>
</dbReference>
<dbReference type="GO" id="GO:0032588">
    <property type="term" value="C:trans-Golgi network membrane"/>
    <property type="evidence" value="ECO:0007669"/>
    <property type="project" value="TreeGrafter"/>
</dbReference>
<dbReference type="Pfam" id="PF01124">
    <property type="entry name" value="MAPEG"/>
    <property type="match status" value="1"/>
</dbReference>
<evidence type="ECO:0000256" key="2">
    <source>
        <dbReference type="ARBA" id="ARBA00022692"/>
    </source>
</evidence>
<evidence type="ECO:0000256" key="3">
    <source>
        <dbReference type="ARBA" id="ARBA00022989"/>
    </source>
</evidence>
<evidence type="ECO:0000256" key="1">
    <source>
        <dbReference type="ARBA" id="ARBA00004370"/>
    </source>
</evidence>
<keyword evidence="3 5" id="KW-1133">Transmembrane helix</keyword>
<dbReference type="OrthoDB" id="8887147at2759"/>
<name>A0A8B8DAF8_CRAVI</name>
<evidence type="ECO:0000313" key="7">
    <source>
        <dbReference type="RefSeq" id="XP_022324539.1"/>
    </source>
</evidence>
<reference evidence="7 8" key="1">
    <citation type="submission" date="2025-04" db="UniProtKB">
        <authorList>
            <consortium name="RefSeq"/>
        </authorList>
    </citation>
    <scope>IDENTIFICATION</scope>
    <source>
        <tissue evidence="7 8">Whole sample</tissue>
    </source>
</reference>
<dbReference type="InterPro" id="IPR001129">
    <property type="entry name" value="Membr-assoc_MAPEG"/>
</dbReference>
<feature type="transmembrane region" description="Helical" evidence="5">
    <location>
        <begin position="54"/>
        <end position="75"/>
    </location>
</feature>
<keyword evidence="4 5" id="KW-0472">Membrane</keyword>
<dbReference type="SUPFAM" id="SSF161084">
    <property type="entry name" value="MAPEG domain-like"/>
    <property type="match status" value="1"/>
</dbReference>
<evidence type="ECO:0000313" key="8">
    <source>
        <dbReference type="RefSeq" id="XP_022324541.1"/>
    </source>
</evidence>
<proteinExistence type="predicted"/>
<feature type="transmembrane region" description="Helical" evidence="5">
    <location>
        <begin position="21"/>
        <end position="42"/>
    </location>
</feature>
<dbReference type="GO" id="GO:0005765">
    <property type="term" value="C:lysosomal membrane"/>
    <property type="evidence" value="ECO:0007669"/>
    <property type="project" value="TreeGrafter"/>
</dbReference>
<keyword evidence="2 5" id="KW-0812">Transmembrane</keyword>
<feature type="transmembrane region" description="Helical" evidence="5">
    <location>
        <begin position="127"/>
        <end position="146"/>
    </location>
</feature>
<dbReference type="Gene3D" id="1.20.120.550">
    <property type="entry name" value="Membrane associated eicosanoid/glutathione metabolism-like domain"/>
    <property type="match status" value="1"/>
</dbReference>
<gene>
    <name evidence="7 8" type="primary">LOC111125246</name>
</gene>
<dbReference type="GO" id="GO:0045055">
    <property type="term" value="P:regulated exocytosis"/>
    <property type="evidence" value="ECO:0007669"/>
    <property type="project" value="TreeGrafter"/>
</dbReference>